<name>A0A0F8AVM4_9EURY</name>
<dbReference type="AlphaFoldDB" id="A0A0F8AVM4"/>
<evidence type="ECO:0000313" key="1">
    <source>
        <dbReference type="EMBL" id="KKF39734.1"/>
    </source>
</evidence>
<keyword evidence="3" id="KW-1185">Reference proteome</keyword>
<evidence type="ECO:0000313" key="2">
    <source>
        <dbReference type="EMBL" id="KKF39896.1"/>
    </source>
</evidence>
<comment type="caution">
    <text evidence="2">The sequence shown here is derived from an EMBL/GenBank/DDBJ whole genome shotgun (WGS) entry which is preliminary data.</text>
</comment>
<evidence type="ECO:0000313" key="3">
    <source>
        <dbReference type="Proteomes" id="UP000053331"/>
    </source>
</evidence>
<gene>
    <name evidence="2" type="ORF">FK85_24825</name>
    <name evidence="1" type="ORF">FK85_26115</name>
</gene>
<proteinExistence type="predicted"/>
<accession>A0A0F8AVM4</accession>
<sequence>MKDTFDAVPISMSFISELEVMFVTSSLKWNRAINEKDRVIYIVFFAELCEKLICDHVCSCR</sequence>
<dbReference type="EMBL" id="JNFH02000021">
    <property type="protein sequence ID" value="KKF39734.1"/>
    <property type="molecule type" value="Genomic_DNA"/>
</dbReference>
<dbReference type="Proteomes" id="UP000053331">
    <property type="component" value="Unassembled WGS sequence"/>
</dbReference>
<organism evidence="2 3">
    <name type="scientific">Halorubrum saccharovorum</name>
    <dbReference type="NCBI Taxonomy" id="2248"/>
    <lineage>
        <taxon>Archaea</taxon>
        <taxon>Methanobacteriati</taxon>
        <taxon>Methanobacteriota</taxon>
        <taxon>Stenosarchaea group</taxon>
        <taxon>Halobacteria</taxon>
        <taxon>Halobacteriales</taxon>
        <taxon>Haloferacaceae</taxon>
        <taxon>Halorubrum</taxon>
    </lineage>
</organism>
<reference evidence="2 3" key="1">
    <citation type="submission" date="2015-03" db="EMBL/GenBank/DDBJ databases">
        <title>Full genome sequence of Halorubrum H3 strain isolated from Burlinskoye Salt Lake (Altai Krai, Russia).</title>
        <authorList>
            <person name="Rozanov A.S."/>
            <person name="Kotenko A.V."/>
            <person name="Bryanskaya A.V."/>
            <person name="Malup T.K."/>
            <person name="Peltek S.E."/>
        </authorList>
    </citation>
    <scope>NUCLEOTIDE SEQUENCE [LARGE SCALE GENOMIC DNA]</scope>
    <source>
        <strain evidence="2 3">H3</strain>
    </source>
</reference>
<dbReference type="EMBL" id="JNFH02000010">
    <property type="protein sequence ID" value="KKF39896.1"/>
    <property type="molecule type" value="Genomic_DNA"/>
</dbReference>
<feature type="non-terminal residue" evidence="2">
    <location>
        <position position="61"/>
    </location>
</feature>
<protein>
    <submittedName>
        <fullName evidence="2">Uncharacterized protein</fullName>
    </submittedName>
</protein>